<dbReference type="InterPro" id="IPR032809">
    <property type="entry name" value="Put_HupE_UreJ"/>
</dbReference>
<protein>
    <submittedName>
        <fullName evidence="3">HupE / UreJ protein</fullName>
    </submittedName>
</protein>
<gene>
    <name evidence="3" type="ORF">SAMN05443244_0996</name>
</gene>
<reference evidence="3 4" key="1">
    <citation type="submission" date="2016-10" db="EMBL/GenBank/DDBJ databases">
        <authorList>
            <person name="de Groot N.N."/>
        </authorList>
    </citation>
    <scope>NUCLEOTIDE SEQUENCE [LARGE SCALE GENOMIC DNA]</scope>
    <source>
        <strain evidence="3 4">AB35.6</strain>
    </source>
</reference>
<proteinExistence type="predicted"/>
<feature type="transmembrane region" description="Helical" evidence="1">
    <location>
        <begin position="216"/>
        <end position="233"/>
    </location>
</feature>
<dbReference type="EMBL" id="FNSD01000001">
    <property type="protein sequence ID" value="SEB53302.1"/>
    <property type="molecule type" value="Genomic_DNA"/>
</dbReference>
<feature type="transmembrane region" description="Helical" evidence="1">
    <location>
        <begin position="398"/>
        <end position="424"/>
    </location>
</feature>
<dbReference type="PROSITE" id="PS51257">
    <property type="entry name" value="PROKAR_LIPOPROTEIN"/>
    <property type="match status" value="1"/>
</dbReference>
<feature type="transmembrane region" description="Helical" evidence="1">
    <location>
        <begin position="303"/>
        <end position="321"/>
    </location>
</feature>
<feature type="transmembrane region" description="Helical" evidence="1">
    <location>
        <begin position="367"/>
        <end position="386"/>
    </location>
</feature>
<keyword evidence="1" id="KW-0812">Transmembrane</keyword>
<evidence type="ECO:0000256" key="1">
    <source>
        <dbReference type="SAM" id="Phobius"/>
    </source>
</evidence>
<organism evidence="3 4">
    <name type="scientific">Terriglobus roseus</name>
    <dbReference type="NCBI Taxonomy" id="392734"/>
    <lineage>
        <taxon>Bacteria</taxon>
        <taxon>Pseudomonadati</taxon>
        <taxon>Acidobacteriota</taxon>
        <taxon>Terriglobia</taxon>
        <taxon>Terriglobales</taxon>
        <taxon>Acidobacteriaceae</taxon>
        <taxon>Terriglobus</taxon>
    </lineage>
</organism>
<sequence>MKPKLAASVATGLLLSCIPAWAHRIDEYLQATILSLESNRMHASMRLIPGVMIAPSVIATIDTDHDGAFSDAEKRAYADRVLRDLSITIDGEAATPQLDSLAIPEALQLRDGLGEMHLEYHVGLPSATSSNRSLTISNHHMNDGSVYLVNVEVPQDHGLRIVDQKRNARQSNYELDFEQAGVAATRLRVRAWWNGLQFSSLFRLGMRHIAEGTDHLLFLLVLLLPAPLLAVGSRWASTATVRQSLLHIIGIVTAFTIGHSLTLTLAAMNFVHVPARPVEVFIAVSILVSAVHALRPIFPGREAWIAAFFGLIHGLAFASTLDRLGLARWDRVVGILSFNLGIETMQLLVVAFVLPSLLLMSRTRAYSAFRITGAAFASVASAMWIVERLFKIQTPADAIVNLVAQRGVVAAVLLFAASLLCLLLDRGPKALRS</sequence>
<evidence type="ECO:0000313" key="4">
    <source>
        <dbReference type="Proteomes" id="UP000182409"/>
    </source>
</evidence>
<dbReference type="RefSeq" id="WP_074652612.1">
    <property type="nucleotide sequence ID" value="NZ_FNSD01000001.1"/>
</dbReference>
<feature type="transmembrane region" description="Helical" evidence="1">
    <location>
        <begin position="245"/>
        <end position="268"/>
    </location>
</feature>
<evidence type="ECO:0000313" key="3">
    <source>
        <dbReference type="EMBL" id="SEB53302.1"/>
    </source>
</evidence>
<accession>A0A1H4K5X4</accession>
<feature type="transmembrane region" description="Helical" evidence="1">
    <location>
        <begin position="333"/>
        <end position="360"/>
    </location>
</feature>
<feature type="signal peptide" evidence="2">
    <location>
        <begin position="1"/>
        <end position="22"/>
    </location>
</feature>
<keyword evidence="2" id="KW-0732">Signal</keyword>
<name>A0A1H4K5X4_9BACT</name>
<keyword evidence="1" id="KW-0472">Membrane</keyword>
<evidence type="ECO:0000256" key="2">
    <source>
        <dbReference type="SAM" id="SignalP"/>
    </source>
</evidence>
<keyword evidence="1" id="KW-1133">Transmembrane helix</keyword>
<dbReference type="Pfam" id="PF13795">
    <property type="entry name" value="HupE_UreJ_2"/>
    <property type="match status" value="1"/>
</dbReference>
<feature type="chain" id="PRO_5010360805" evidence="2">
    <location>
        <begin position="23"/>
        <end position="433"/>
    </location>
</feature>
<feature type="transmembrane region" description="Helical" evidence="1">
    <location>
        <begin position="280"/>
        <end position="298"/>
    </location>
</feature>
<dbReference type="Proteomes" id="UP000182409">
    <property type="component" value="Unassembled WGS sequence"/>
</dbReference>
<dbReference type="AlphaFoldDB" id="A0A1H4K5X4"/>